<dbReference type="SMART" id="SM00984">
    <property type="entry name" value="UDPG_MGDP_dh_C"/>
    <property type="match status" value="1"/>
</dbReference>
<dbReference type="EMBL" id="CAJOBP010033064">
    <property type="protein sequence ID" value="CAF4684323.1"/>
    <property type="molecule type" value="Genomic_DNA"/>
</dbReference>
<dbReference type="InterPro" id="IPR028356">
    <property type="entry name" value="UDPglc_DH_euk"/>
</dbReference>
<dbReference type="GO" id="GO:0005634">
    <property type="term" value="C:nucleus"/>
    <property type="evidence" value="ECO:0007669"/>
    <property type="project" value="TreeGrafter"/>
</dbReference>
<evidence type="ECO:0000259" key="2">
    <source>
        <dbReference type="SMART" id="SM00984"/>
    </source>
</evidence>
<accession>A0A821HLL0</accession>
<keyword evidence="4" id="KW-1185">Reference proteome</keyword>
<dbReference type="PANTHER" id="PTHR11374:SF3">
    <property type="entry name" value="UDP-GLUCOSE 6-DEHYDROGENASE"/>
    <property type="match status" value="1"/>
</dbReference>
<organism evidence="3 4">
    <name type="scientific">Rotaria socialis</name>
    <dbReference type="NCBI Taxonomy" id="392032"/>
    <lineage>
        <taxon>Eukaryota</taxon>
        <taxon>Metazoa</taxon>
        <taxon>Spiralia</taxon>
        <taxon>Gnathifera</taxon>
        <taxon>Rotifera</taxon>
        <taxon>Eurotatoria</taxon>
        <taxon>Bdelloidea</taxon>
        <taxon>Philodinida</taxon>
        <taxon>Philodinidae</taxon>
        <taxon>Rotaria</taxon>
    </lineage>
</organism>
<evidence type="ECO:0000256" key="1">
    <source>
        <dbReference type="ARBA" id="ARBA00047473"/>
    </source>
</evidence>
<evidence type="ECO:0000313" key="3">
    <source>
        <dbReference type="EMBL" id="CAF4684323.1"/>
    </source>
</evidence>
<feature type="non-terminal residue" evidence="3">
    <location>
        <position position="137"/>
    </location>
</feature>
<dbReference type="Gene3D" id="3.40.50.720">
    <property type="entry name" value="NAD(P)-binding Rossmann-like Domain"/>
    <property type="match status" value="1"/>
</dbReference>
<dbReference type="GO" id="GO:0006024">
    <property type="term" value="P:glycosaminoglycan biosynthetic process"/>
    <property type="evidence" value="ECO:0007669"/>
    <property type="project" value="TreeGrafter"/>
</dbReference>
<reference evidence="3" key="1">
    <citation type="submission" date="2021-02" db="EMBL/GenBank/DDBJ databases">
        <authorList>
            <person name="Nowell W R."/>
        </authorList>
    </citation>
    <scope>NUCLEOTIDE SEQUENCE</scope>
</reference>
<comment type="catalytic activity">
    <reaction evidence="1">
        <text>UDP-alpha-D-glucose + 2 NAD(+) + H2O = UDP-alpha-D-glucuronate + 2 NADH + 3 H(+)</text>
        <dbReference type="Rhea" id="RHEA:23596"/>
        <dbReference type="ChEBI" id="CHEBI:15377"/>
        <dbReference type="ChEBI" id="CHEBI:15378"/>
        <dbReference type="ChEBI" id="CHEBI:57540"/>
        <dbReference type="ChEBI" id="CHEBI:57945"/>
        <dbReference type="ChEBI" id="CHEBI:58052"/>
        <dbReference type="ChEBI" id="CHEBI:58885"/>
        <dbReference type="EC" id="1.1.1.22"/>
    </reaction>
</comment>
<name>A0A821HLL0_9BILA</name>
<dbReference type="PANTHER" id="PTHR11374">
    <property type="entry name" value="UDP-GLUCOSE DEHYDROGENASE/UDP-MANNAC DEHYDROGENASE"/>
    <property type="match status" value="1"/>
</dbReference>
<dbReference type="InterPro" id="IPR036220">
    <property type="entry name" value="UDP-Glc/GDP-Man_DH_C_sf"/>
</dbReference>
<dbReference type="Proteomes" id="UP000663873">
    <property type="component" value="Unassembled WGS sequence"/>
</dbReference>
<proteinExistence type="predicted"/>
<evidence type="ECO:0000313" key="4">
    <source>
        <dbReference type="Proteomes" id="UP000663873"/>
    </source>
</evidence>
<dbReference type="GO" id="GO:0051287">
    <property type="term" value="F:NAD binding"/>
    <property type="evidence" value="ECO:0007669"/>
    <property type="project" value="InterPro"/>
</dbReference>
<dbReference type="GO" id="GO:0003979">
    <property type="term" value="F:UDP-glucose 6-dehydrogenase activity"/>
    <property type="evidence" value="ECO:0007669"/>
    <property type="project" value="UniProtKB-EC"/>
</dbReference>
<protein>
    <recommendedName>
        <fullName evidence="2">UDP-glucose/GDP-mannose dehydrogenase C-terminal domain-containing protein</fullName>
    </recommendedName>
</protein>
<dbReference type="AlphaFoldDB" id="A0A821HLL0"/>
<sequence length="137" mass="15790">LNFSFICRESSSIYVCRYLLAEGASLHIYDPKVPVQRIFLDLSEQTGKSEAELRNHVRIATDAYEAAKESHALVICTEWDEFKKLDYPLIYSTMKKPSFIFDGRIILDHDQLISLGFNVFCIGQKPPINKYLNQSPR</sequence>
<gene>
    <name evidence="3" type="ORF">UJA718_LOCUS35417</name>
</gene>
<dbReference type="SUPFAM" id="SSF52413">
    <property type="entry name" value="UDP-glucose/GDP-mannose dehydrogenase C-terminal domain"/>
    <property type="match status" value="1"/>
</dbReference>
<dbReference type="Pfam" id="PF03720">
    <property type="entry name" value="UDPG_MGDP_dh_C"/>
    <property type="match status" value="1"/>
</dbReference>
<feature type="domain" description="UDP-glucose/GDP-mannose dehydrogenase C-terminal" evidence="2">
    <location>
        <begin position="7"/>
        <end position="109"/>
    </location>
</feature>
<dbReference type="InterPro" id="IPR014027">
    <property type="entry name" value="UDP-Glc/GDP-Man_DH_C"/>
</dbReference>
<comment type="caution">
    <text evidence="3">The sequence shown here is derived from an EMBL/GenBank/DDBJ whole genome shotgun (WGS) entry which is preliminary data.</text>
</comment>